<dbReference type="RefSeq" id="WP_204603293.1">
    <property type="nucleotide sequence ID" value="NZ_JBHSED010000005.1"/>
</dbReference>
<dbReference type="Proteomes" id="UP001595755">
    <property type="component" value="Unassembled WGS sequence"/>
</dbReference>
<keyword evidence="1" id="KW-0732">Signal</keyword>
<name>A0ABV8S6U8_9BACL</name>
<keyword evidence="4" id="KW-1185">Reference proteome</keyword>
<organism evidence="3 4">
    <name type="scientific">Cohnella boryungensis</name>
    <dbReference type="NCBI Taxonomy" id="768479"/>
    <lineage>
        <taxon>Bacteria</taxon>
        <taxon>Bacillati</taxon>
        <taxon>Bacillota</taxon>
        <taxon>Bacilli</taxon>
        <taxon>Bacillales</taxon>
        <taxon>Paenibacillaceae</taxon>
        <taxon>Cohnella</taxon>
    </lineage>
</organism>
<evidence type="ECO:0000256" key="1">
    <source>
        <dbReference type="SAM" id="SignalP"/>
    </source>
</evidence>
<evidence type="ECO:0000259" key="2">
    <source>
        <dbReference type="PROSITE" id="PS51272"/>
    </source>
</evidence>
<accession>A0ABV8S6U8</accession>
<evidence type="ECO:0000313" key="4">
    <source>
        <dbReference type="Proteomes" id="UP001595755"/>
    </source>
</evidence>
<proteinExistence type="predicted"/>
<reference evidence="4" key="1">
    <citation type="journal article" date="2019" name="Int. J. Syst. Evol. Microbiol.">
        <title>The Global Catalogue of Microorganisms (GCM) 10K type strain sequencing project: providing services to taxonomists for standard genome sequencing and annotation.</title>
        <authorList>
            <consortium name="The Broad Institute Genomics Platform"/>
            <consortium name="The Broad Institute Genome Sequencing Center for Infectious Disease"/>
            <person name="Wu L."/>
            <person name="Ma J."/>
        </authorList>
    </citation>
    <scope>NUCLEOTIDE SEQUENCE [LARGE SCALE GENOMIC DNA]</scope>
    <source>
        <strain evidence="4">CGMCC 4.1641</strain>
    </source>
</reference>
<dbReference type="PROSITE" id="PS51272">
    <property type="entry name" value="SLH"/>
    <property type="match status" value="2"/>
</dbReference>
<dbReference type="InterPro" id="IPR001119">
    <property type="entry name" value="SLH_dom"/>
</dbReference>
<dbReference type="Pfam" id="PF00395">
    <property type="entry name" value="SLH"/>
    <property type="match status" value="1"/>
</dbReference>
<dbReference type="EMBL" id="JBHSED010000005">
    <property type="protein sequence ID" value="MFC4302840.1"/>
    <property type="molecule type" value="Genomic_DNA"/>
</dbReference>
<gene>
    <name evidence="3" type="ORF">ACFO1S_05205</name>
</gene>
<feature type="domain" description="SLH" evidence="2">
    <location>
        <begin position="157"/>
        <end position="219"/>
    </location>
</feature>
<comment type="caution">
    <text evidence="3">The sequence shown here is derived from an EMBL/GenBank/DDBJ whole genome shotgun (WGS) entry which is preliminary data.</text>
</comment>
<feature type="chain" id="PRO_5045062443" evidence="1">
    <location>
        <begin position="24"/>
        <end position="356"/>
    </location>
</feature>
<feature type="signal peptide" evidence="1">
    <location>
        <begin position="1"/>
        <end position="23"/>
    </location>
</feature>
<feature type="domain" description="SLH" evidence="2">
    <location>
        <begin position="91"/>
        <end position="154"/>
    </location>
</feature>
<evidence type="ECO:0000313" key="3">
    <source>
        <dbReference type="EMBL" id="MFC4302840.1"/>
    </source>
</evidence>
<sequence>MMKKLIVLVMVIGLLLPVVPVSAATTNEPSKWAKAQVAEAIKLGLVPERLQSNYQQPITRGEFAELLVQTMFANYKKNATSYLPWTVEDFLEKVTVDAEFVDAPENYIKIAYALGAINGKTDTHFKPNDRISRQEAAVIIANTVHTQVGFVYVEPKFLKLSDYDKIADWAKPAIYVVTSNEFMSGVGGKFDYAGSYTREQSIATMLRIYELRRIKFPALRGNITVSSYWDEYTYTVGKDYVRVHFDPVLTGGNLFNPHLWDMWNSDSQTKELDYYDRVQAATLFTFKGMYTNIDIVAEPTMRNEPVHIDYGYLTMKTFGPDYLLEFRFKDIPGYSNYIGGYTYGFPEVRVTWKVIK</sequence>
<protein>
    <submittedName>
        <fullName evidence="3">S-layer homology domain-containing protein</fullName>
    </submittedName>
</protein>